<keyword evidence="2" id="KW-1185">Reference proteome</keyword>
<dbReference type="EMBL" id="JBFXLR010000018">
    <property type="protein sequence ID" value="KAL2851244.1"/>
    <property type="molecule type" value="Genomic_DNA"/>
</dbReference>
<dbReference type="RefSeq" id="XP_070899685.1">
    <property type="nucleotide sequence ID" value="XM_071045413.1"/>
</dbReference>
<gene>
    <name evidence="1" type="ORF">BJX68DRAFT_266151</name>
</gene>
<evidence type="ECO:0000313" key="1">
    <source>
        <dbReference type="EMBL" id="KAL2851244.1"/>
    </source>
</evidence>
<protein>
    <recommendedName>
        <fullName evidence="3">BTB domain-containing protein</fullName>
    </recommendedName>
</protein>
<dbReference type="Proteomes" id="UP001610444">
    <property type="component" value="Unassembled WGS sequence"/>
</dbReference>
<name>A0ABR4KG35_9EURO</name>
<organism evidence="1 2">
    <name type="scientific">Aspergillus pseudodeflectus</name>
    <dbReference type="NCBI Taxonomy" id="176178"/>
    <lineage>
        <taxon>Eukaryota</taxon>
        <taxon>Fungi</taxon>
        <taxon>Dikarya</taxon>
        <taxon>Ascomycota</taxon>
        <taxon>Pezizomycotina</taxon>
        <taxon>Eurotiomycetes</taxon>
        <taxon>Eurotiomycetidae</taxon>
        <taxon>Eurotiales</taxon>
        <taxon>Aspergillaceae</taxon>
        <taxon>Aspergillus</taxon>
        <taxon>Aspergillus subgen. Nidulantes</taxon>
    </lineage>
</organism>
<reference evidence="1 2" key="1">
    <citation type="submission" date="2024-07" db="EMBL/GenBank/DDBJ databases">
        <title>Section-level genome sequencing and comparative genomics of Aspergillus sections Usti and Cavernicolus.</title>
        <authorList>
            <consortium name="Lawrence Berkeley National Laboratory"/>
            <person name="Nybo J.L."/>
            <person name="Vesth T.C."/>
            <person name="Theobald S."/>
            <person name="Frisvad J.C."/>
            <person name="Larsen T.O."/>
            <person name="Kjaerboelling I."/>
            <person name="Rothschild-Mancinelli K."/>
            <person name="Lyhne E.K."/>
            <person name="Kogle M.E."/>
            <person name="Barry K."/>
            <person name="Clum A."/>
            <person name="Na H."/>
            <person name="Ledsgaard L."/>
            <person name="Lin J."/>
            <person name="Lipzen A."/>
            <person name="Kuo A."/>
            <person name="Riley R."/>
            <person name="Mondo S."/>
            <person name="LaButti K."/>
            <person name="Haridas S."/>
            <person name="Pangalinan J."/>
            <person name="Salamov A.A."/>
            <person name="Simmons B.A."/>
            <person name="Magnuson J.K."/>
            <person name="Chen J."/>
            <person name="Drula E."/>
            <person name="Henrissat B."/>
            <person name="Wiebenga A."/>
            <person name="Lubbers R.J."/>
            <person name="Gomes A.C."/>
            <person name="Macurrencykelacurrency M.R."/>
            <person name="Stajich J."/>
            <person name="Grigoriev I.V."/>
            <person name="Mortensen U.H."/>
            <person name="De vries R.P."/>
            <person name="Baker S.E."/>
            <person name="Andersen M.R."/>
        </authorList>
    </citation>
    <scope>NUCLEOTIDE SEQUENCE [LARGE SCALE GENOMIC DNA]</scope>
    <source>
        <strain evidence="1 2">CBS 756.74</strain>
    </source>
</reference>
<accession>A0ABR4KG35</accession>
<evidence type="ECO:0008006" key="3">
    <source>
        <dbReference type="Google" id="ProtNLM"/>
    </source>
</evidence>
<sequence>MAPETRTDPMPQAAPEIMDPDGDVVMNCSGVCFLVSSKAVSLASPVFRAMFTSKFKEGVALRAPSSSDGRAKIELPTLAIFLDKYACTTLLMHTCEAWSEQCLKGASEKGLWQLLQAAYVLGWESRFVQVSRSLIQKRKGQFHDWTFAINNNAFFSEDFIAKLDKLQTSIARRTENALMDPVWKVTHTDCKRLKNTLFEYTKALKEREILPGTARYHHRSIGQVHQATEGLSTRQGRPKHISYRDDCGCRDCVEHKALVNELESRMKKATDSVKWCLLCLKGRCSKHPPATTK</sequence>
<evidence type="ECO:0000313" key="2">
    <source>
        <dbReference type="Proteomes" id="UP001610444"/>
    </source>
</evidence>
<dbReference type="GeneID" id="98160577"/>
<comment type="caution">
    <text evidence="1">The sequence shown here is derived from an EMBL/GenBank/DDBJ whole genome shotgun (WGS) entry which is preliminary data.</text>
</comment>
<proteinExistence type="predicted"/>